<evidence type="ECO:0000313" key="2">
    <source>
        <dbReference type="EMBL" id="KAG0004610.1"/>
    </source>
</evidence>
<accession>A0A9P6MJK2</accession>
<comment type="caution">
    <text evidence="2">The sequence shown here is derived from an EMBL/GenBank/DDBJ whole genome shotgun (WGS) entry which is preliminary data.</text>
</comment>
<dbReference type="OrthoDB" id="10303616at2759"/>
<dbReference type="EMBL" id="JAAAID010002753">
    <property type="protein sequence ID" value="KAG0004610.1"/>
    <property type="molecule type" value="Genomic_DNA"/>
</dbReference>
<evidence type="ECO:0008006" key="4">
    <source>
        <dbReference type="Google" id="ProtNLM"/>
    </source>
</evidence>
<dbReference type="AlphaFoldDB" id="A0A9P6MJK2"/>
<keyword evidence="1" id="KW-0732">Signal</keyword>
<sequence length="147" mass="16651">MISSRLLLACAMALLLIANTVQASFAYCIGVYERSEKQVDYAFYLWNDAGDVAHAVDSAPDAGGDTMSNNGWVVVVGEFKDFKLDYLKIKNKKYDFSSKVPFTLFIESILFVDPRHRAIFRGCYDNTYNGYCDKAFNYDCTKYLPPV</sequence>
<organism evidence="2 3">
    <name type="scientific">Entomortierella chlamydospora</name>
    <dbReference type="NCBI Taxonomy" id="101097"/>
    <lineage>
        <taxon>Eukaryota</taxon>
        <taxon>Fungi</taxon>
        <taxon>Fungi incertae sedis</taxon>
        <taxon>Mucoromycota</taxon>
        <taxon>Mortierellomycotina</taxon>
        <taxon>Mortierellomycetes</taxon>
        <taxon>Mortierellales</taxon>
        <taxon>Mortierellaceae</taxon>
        <taxon>Entomortierella</taxon>
    </lineage>
</organism>
<proteinExistence type="predicted"/>
<evidence type="ECO:0000256" key="1">
    <source>
        <dbReference type="SAM" id="SignalP"/>
    </source>
</evidence>
<evidence type="ECO:0000313" key="3">
    <source>
        <dbReference type="Proteomes" id="UP000703661"/>
    </source>
</evidence>
<feature type="chain" id="PRO_5040289437" description="Secreted protein" evidence="1">
    <location>
        <begin position="24"/>
        <end position="147"/>
    </location>
</feature>
<reference evidence="2" key="1">
    <citation type="journal article" date="2020" name="Fungal Divers.">
        <title>Resolving the Mortierellaceae phylogeny through synthesis of multi-gene phylogenetics and phylogenomics.</title>
        <authorList>
            <person name="Vandepol N."/>
            <person name="Liber J."/>
            <person name="Desiro A."/>
            <person name="Na H."/>
            <person name="Kennedy M."/>
            <person name="Barry K."/>
            <person name="Grigoriev I.V."/>
            <person name="Miller A.N."/>
            <person name="O'Donnell K."/>
            <person name="Stajich J.E."/>
            <person name="Bonito G."/>
        </authorList>
    </citation>
    <scope>NUCLEOTIDE SEQUENCE</scope>
    <source>
        <strain evidence="2">NRRL 2769</strain>
    </source>
</reference>
<name>A0A9P6MJK2_9FUNG</name>
<feature type="signal peptide" evidence="1">
    <location>
        <begin position="1"/>
        <end position="23"/>
    </location>
</feature>
<keyword evidence="3" id="KW-1185">Reference proteome</keyword>
<gene>
    <name evidence="2" type="ORF">BGZ80_005595</name>
</gene>
<dbReference type="Proteomes" id="UP000703661">
    <property type="component" value="Unassembled WGS sequence"/>
</dbReference>
<protein>
    <recommendedName>
        <fullName evidence="4">Secreted protein</fullName>
    </recommendedName>
</protein>